<dbReference type="EMBL" id="JBFOLJ010000001">
    <property type="protein sequence ID" value="KAL2558203.1"/>
    <property type="molecule type" value="Genomic_DNA"/>
</dbReference>
<evidence type="ECO:0000313" key="1">
    <source>
        <dbReference type="EMBL" id="KAL2558203.1"/>
    </source>
</evidence>
<dbReference type="AlphaFoldDB" id="A0ABD1XBA3"/>
<comment type="caution">
    <text evidence="1">The sequence shown here is derived from an EMBL/GenBank/DDBJ whole genome shotgun (WGS) entry which is preliminary data.</text>
</comment>
<protein>
    <submittedName>
        <fullName evidence="1">Uncharacterized protein</fullName>
    </submittedName>
</protein>
<keyword evidence="2" id="KW-1185">Reference proteome</keyword>
<gene>
    <name evidence="1" type="ORF">Fot_02942</name>
</gene>
<sequence length="105" mass="11340">MSIRLQLSPDESKIARKQTEMPTSATACHHLDLFPPHPENLVEEKYTYTHDQDNVAYFFSIGDGGANTLTGLLDASAITSSSSNNKNSIGITSLSPSASLTYTYG</sequence>
<accession>A0ABD1XBA3</accession>
<organism evidence="1 2">
    <name type="scientific">Forsythia ovata</name>
    <dbReference type="NCBI Taxonomy" id="205694"/>
    <lineage>
        <taxon>Eukaryota</taxon>
        <taxon>Viridiplantae</taxon>
        <taxon>Streptophyta</taxon>
        <taxon>Embryophyta</taxon>
        <taxon>Tracheophyta</taxon>
        <taxon>Spermatophyta</taxon>
        <taxon>Magnoliopsida</taxon>
        <taxon>eudicotyledons</taxon>
        <taxon>Gunneridae</taxon>
        <taxon>Pentapetalae</taxon>
        <taxon>asterids</taxon>
        <taxon>lamiids</taxon>
        <taxon>Lamiales</taxon>
        <taxon>Oleaceae</taxon>
        <taxon>Forsythieae</taxon>
        <taxon>Forsythia</taxon>
    </lineage>
</organism>
<dbReference type="Proteomes" id="UP001604277">
    <property type="component" value="Unassembled WGS sequence"/>
</dbReference>
<evidence type="ECO:0000313" key="2">
    <source>
        <dbReference type="Proteomes" id="UP001604277"/>
    </source>
</evidence>
<proteinExistence type="predicted"/>
<name>A0ABD1XBA3_9LAMI</name>
<reference evidence="2" key="1">
    <citation type="submission" date="2024-07" db="EMBL/GenBank/DDBJ databases">
        <title>Two chromosome-level genome assemblies of Korean endemic species Abeliophyllum distichum and Forsythia ovata (Oleaceae).</title>
        <authorList>
            <person name="Jang H."/>
        </authorList>
    </citation>
    <scope>NUCLEOTIDE SEQUENCE [LARGE SCALE GENOMIC DNA]</scope>
</reference>